<organism evidence="5 6">
    <name type="scientific">Venturia inaequalis</name>
    <name type="common">Apple scab fungus</name>
    <dbReference type="NCBI Taxonomy" id="5025"/>
    <lineage>
        <taxon>Eukaryota</taxon>
        <taxon>Fungi</taxon>
        <taxon>Dikarya</taxon>
        <taxon>Ascomycota</taxon>
        <taxon>Pezizomycotina</taxon>
        <taxon>Dothideomycetes</taxon>
        <taxon>Pleosporomycetidae</taxon>
        <taxon>Venturiales</taxon>
        <taxon>Venturiaceae</taxon>
        <taxon>Venturia</taxon>
    </lineage>
</organism>
<dbReference type="GO" id="GO:0000976">
    <property type="term" value="F:transcription cis-regulatory region binding"/>
    <property type="evidence" value="ECO:0007669"/>
    <property type="project" value="InterPro"/>
</dbReference>
<name>A0A8H3YNE5_VENIN</name>
<feature type="compositionally biased region" description="Basic and acidic residues" evidence="3">
    <location>
        <begin position="105"/>
        <end position="134"/>
    </location>
</feature>
<feature type="region of interest" description="Disordered" evidence="3">
    <location>
        <begin position="102"/>
        <end position="145"/>
    </location>
</feature>
<accession>A0A8H3YNE5</accession>
<feature type="compositionally biased region" description="Polar residues" evidence="3">
    <location>
        <begin position="29"/>
        <end position="39"/>
    </location>
</feature>
<dbReference type="InterPro" id="IPR050936">
    <property type="entry name" value="AP-1-like"/>
</dbReference>
<evidence type="ECO:0000259" key="4">
    <source>
        <dbReference type="PROSITE" id="PS50217"/>
    </source>
</evidence>
<dbReference type="AlphaFoldDB" id="A0A8H3YNE5"/>
<dbReference type="InterPro" id="IPR004827">
    <property type="entry name" value="bZIP"/>
</dbReference>
<feature type="region of interest" description="Disordered" evidence="3">
    <location>
        <begin position="192"/>
        <end position="262"/>
    </location>
</feature>
<dbReference type="PANTHER" id="PTHR40621:SF6">
    <property type="entry name" value="AP-1-LIKE TRANSCRIPTION FACTOR YAP1-RELATED"/>
    <property type="match status" value="1"/>
</dbReference>
<comment type="caution">
    <text evidence="5">The sequence shown here is derived from an EMBL/GenBank/DDBJ whole genome shotgun (WGS) entry which is preliminary data.</text>
</comment>
<dbReference type="CDD" id="cd14688">
    <property type="entry name" value="bZIP_YAP"/>
    <property type="match status" value="1"/>
</dbReference>
<dbReference type="Gene3D" id="1.20.5.170">
    <property type="match status" value="1"/>
</dbReference>
<reference evidence="5 6" key="1">
    <citation type="submission" date="2018-12" db="EMBL/GenBank/DDBJ databases">
        <title>Venturia inaequalis Genome Resource.</title>
        <authorList>
            <person name="Lichtner F.J."/>
        </authorList>
    </citation>
    <scope>NUCLEOTIDE SEQUENCE [LARGE SCALE GENOMIC DNA]</scope>
    <source>
        <strain evidence="5 6">120213</strain>
    </source>
</reference>
<feature type="compositionally biased region" description="Low complexity" evidence="3">
    <location>
        <begin position="194"/>
        <end position="213"/>
    </location>
</feature>
<dbReference type="GO" id="GO:0090575">
    <property type="term" value="C:RNA polymerase II transcription regulator complex"/>
    <property type="evidence" value="ECO:0007669"/>
    <property type="project" value="TreeGrafter"/>
</dbReference>
<evidence type="ECO:0000313" key="5">
    <source>
        <dbReference type="EMBL" id="KAE9967059.1"/>
    </source>
</evidence>
<evidence type="ECO:0000256" key="2">
    <source>
        <dbReference type="ARBA" id="ARBA00023242"/>
    </source>
</evidence>
<feature type="compositionally biased region" description="Polar residues" evidence="3">
    <location>
        <begin position="214"/>
        <end position="228"/>
    </location>
</feature>
<dbReference type="GO" id="GO:0001228">
    <property type="term" value="F:DNA-binding transcription activator activity, RNA polymerase II-specific"/>
    <property type="evidence" value="ECO:0007669"/>
    <property type="project" value="TreeGrafter"/>
</dbReference>
<gene>
    <name evidence="5" type="ORF">EG328_008434</name>
</gene>
<dbReference type="EMBL" id="WNWS01000478">
    <property type="protein sequence ID" value="KAE9967059.1"/>
    <property type="molecule type" value="Genomic_DNA"/>
</dbReference>
<comment type="subcellular location">
    <subcellularLocation>
        <location evidence="1">Nucleus</location>
    </subcellularLocation>
</comment>
<proteinExistence type="predicted"/>
<evidence type="ECO:0000313" key="6">
    <source>
        <dbReference type="Proteomes" id="UP000447873"/>
    </source>
</evidence>
<dbReference type="PANTHER" id="PTHR40621">
    <property type="entry name" value="TRANSCRIPTION FACTOR KAPC-RELATED"/>
    <property type="match status" value="1"/>
</dbReference>
<dbReference type="SUPFAM" id="SSF57959">
    <property type="entry name" value="Leucine zipper domain"/>
    <property type="match status" value="1"/>
</dbReference>
<evidence type="ECO:0000256" key="3">
    <source>
        <dbReference type="SAM" id="MobiDB-lite"/>
    </source>
</evidence>
<dbReference type="PROSITE" id="PS50217">
    <property type="entry name" value="BZIP"/>
    <property type="match status" value="1"/>
</dbReference>
<protein>
    <recommendedName>
        <fullName evidence="4">BZIP domain-containing protein</fullName>
    </recommendedName>
</protein>
<dbReference type="InterPro" id="IPR046347">
    <property type="entry name" value="bZIP_sf"/>
</dbReference>
<feature type="domain" description="BZIP" evidence="4">
    <location>
        <begin position="130"/>
        <end position="188"/>
    </location>
</feature>
<evidence type="ECO:0000256" key="1">
    <source>
        <dbReference type="ARBA" id="ARBA00004123"/>
    </source>
</evidence>
<dbReference type="Proteomes" id="UP000447873">
    <property type="component" value="Unassembled WGS sequence"/>
</dbReference>
<keyword evidence="2" id="KW-0539">Nucleus</keyword>
<sequence>MSTMDQSFPWAHPSSFPLSIQTQSLTSNALYSPASQQPRSGTSISSMSSLASFGSGNYGFGNDSPVLGGLGMARGSHAQWSSVGSETNSTKSPLERLGFKLNLTGEKRTRDGQPPKRRGPKPDSKPALTRRQELNRQAQRTHRERKEHYMKALEEEVLNLKENYALAAREKEAADKENRRLKELLAAHGIQYDNSSPSNTWSSSPHFSGSSPGLNSRGSVTTEMTSPARSAPILTPQSSMQGTPTYDNHSAQQYQQQHNPSGVNYDQVGIDFVLTLERPCMDHMQFLMVRSEDSDGEISGHALMATCPPASHIKATPEEKYPHQMPDMPAGSLMALLDMSDQVVNPYIKHEEVTPIKAWTLIRSDERSHELTNADFETIRTALLGKVRCYGFGAVLEDFEVRDALEDVYAQKSITSDMGQAQIGYAQEYPADEDSKMQG</sequence>
<feature type="region of interest" description="Disordered" evidence="3">
    <location>
        <begin position="29"/>
        <end position="48"/>
    </location>
</feature>
<feature type="compositionally biased region" description="Polar residues" evidence="3">
    <location>
        <begin position="235"/>
        <end position="262"/>
    </location>
</feature>